<keyword evidence="1" id="KW-1133">Transmembrane helix</keyword>
<evidence type="ECO:0000313" key="2">
    <source>
        <dbReference type="EMBL" id="PSN90961.1"/>
    </source>
</evidence>
<evidence type="ECO:0000256" key="1">
    <source>
        <dbReference type="SAM" id="Phobius"/>
    </source>
</evidence>
<name>A0A2R6AX32_9ARCH</name>
<dbReference type="AlphaFoldDB" id="A0A2R6AX32"/>
<comment type="caution">
    <text evidence="2">The sequence shown here is derived from an EMBL/GenBank/DDBJ whole genome shotgun (WGS) entry which is preliminary data.</text>
</comment>
<protein>
    <submittedName>
        <fullName evidence="2">Uncharacterized protein</fullName>
    </submittedName>
</protein>
<keyword evidence="1" id="KW-0812">Transmembrane</keyword>
<reference evidence="2 3" key="1">
    <citation type="submission" date="2017-04" db="EMBL/GenBank/DDBJ databases">
        <title>Novel microbial lineages endemic to geothermal iron-oxide mats fill important gaps in the evolutionary history of Archaea.</title>
        <authorList>
            <person name="Jay Z.J."/>
            <person name="Beam J.P."/>
            <person name="Dlakic M."/>
            <person name="Rusch D.B."/>
            <person name="Kozubal M.A."/>
            <person name="Inskeep W.P."/>
        </authorList>
    </citation>
    <scope>NUCLEOTIDE SEQUENCE [LARGE SCALE GENOMIC DNA]</scope>
    <source>
        <strain evidence="2">OSP_D</strain>
    </source>
</reference>
<proteinExistence type="predicted"/>
<organism evidence="2 3">
    <name type="scientific">Candidatus Marsarchaeota G2 archaeon OSP_D</name>
    <dbReference type="NCBI Taxonomy" id="1978157"/>
    <lineage>
        <taxon>Archaea</taxon>
        <taxon>Candidatus Marsarchaeota</taxon>
        <taxon>Candidatus Marsarchaeota group 2</taxon>
    </lineage>
</organism>
<keyword evidence="1" id="KW-0472">Membrane</keyword>
<accession>A0A2R6AX32</accession>
<sequence length="73" mass="7742">MVTTLKEQTSGSSSINMILGAKLDTLVSTYAIIPTHMSSGRRNLDAKSERNQSLSFTSIGLTLTALGVNIVIS</sequence>
<dbReference type="Proteomes" id="UP000240322">
    <property type="component" value="Unassembled WGS sequence"/>
</dbReference>
<evidence type="ECO:0000313" key="3">
    <source>
        <dbReference type="Proteomes" id="UP000240322"/>
    </source>
</evidence>
<dbReference type="EMBL" id="NEXE01000040">
    <property type="protein sequence ID" value="PSN90961.1"/>
    <property type="molecule type" value="Genomic_DNA"/>
</dbReference>
<gene>
    <name evidence="2" type="ORF">B9Q03_05470</name>
</gene>
<feature type="transmembrane region" description="Helical" evidence="1">
    <location>
        <begin position="54"/>
        <end position="72"/>
    </location>
</feature>